<accession>A0A4Y8WPT7</accession>
<gene>
    <name evidence="12" type="ORF">E4P47_07455</name>
</gene>
<keyword evidence="4" id="KW-0812">Transmembrane</keyword>
<keyword evidence="8" id="KW-0472">Membrane</keyword>
<dbReference type="InterPro" id="IPR045016">
    <property type="entry name" value="NhaD-like"/>
</dbReference>
<sequence>MPIVFVLGVVGIAFEDKLHINKSAIALLMCVILWGLLIVTYHGNYSNELFRIFLEHNPALADASRIDKAQAYVAESLNIHLGDVAGTLFFVLCSMLIVNTVDRYGGFKEIAAKLATANKRRLIWHIGFLAFFFSALLDNLAAAIVVIAIIRKLVPDKTDRMKYACISVIACNAGGSWSPIGDVTTLLLWQSGYITPFVQISRLFIPALVNLLVPLTISHFWLFRKGDQLRQVTPPLFANKHKVELPGTTRVTVFIIGFLSLVMVPVYEVLFGIPAYMGAIIGLIILWIYTDRMQLRLENAEDLKVVHLLKDADLSSLFCFLGVLMSVAALITGGQLAVAGGYLERVTDLSGNQFADTSFLAAILGVLSSAVDNVALVAATMGMFPAGYNAAMVVDGSFWLFLAYAAVTGGSLLIIGSATGVTVMGLEGVTFGYYLKRFSGLALVGYIAGAMVALMLV</sequence>
<dbReference type="PANTHER" id="PTHR43269">
    <property type="entry name" value="SODIUM/PROTON ANTIPORTER 1-RELATED"/>
    <property type="match status" value="1"/>
</dbReference>
<dbReference type="OrthoDB" id="9772058at2"/>
<evidence type="ECO:0000313" key="12">
    <source>
        <dbReference type="EMBL" id="TFH94448.1"/>
    </source>
</evidence>
<evidence type="ECO:0000256" key="10">
    <source>
        <dbReference type="ARBA" id="ARBA00025753"/>
    </source>
</evidence>
<protein>
    <submittedName>
        <fullName evidence="12">Sodium:proton antiporter</fullName>
    </submittedName>
</protein>
<keyword evidence="13" id="KW-1185">Reference proteome</keyword>
<comment type="caution">
    <text evidence="12">The sequence shown here is derived from an EMBL/GenBank/DDBJ whole genome shotgun (WGS) entry which is preliminary data.</text>
</comment>
<dbReference type="GO" id="GO:0015297">
    <property type="term" value="F:antiporter activity"/>
    <property type="evidence" value="ECO:0007669"/>
    <property type="project" value="UniProtKB-KW"/>
</dbReference>
<dbReference type="EMBL" id="SPNC01000121">
    <property type="protein sequence ID" value="TFH94448.1"/>
    <property type="molecule type" value="Genomic_DNA"/>
</dbReference>
<dbReference type="Proteomes" id="UP000297225">
    <property type="component" value="Unassembled WGS sequence"/>
</dbReference>
<dbReference type="AlphaFoldDB" id="A0A4Y8WPT7"/>
<keyword evidence="6" id="KW-0915">Sodium</keyword>
<comment type="similarity">
    <text evidence="10">Belongs to the NhaD Na(+)/H(+) (TC 2.A.62) antiporter family.</text>
</comment>
<organism evidence="12 13">
    <name type="scientific">Porphyromonas levii</name>
    <dbReference type="NCBI Taxonomy" id="28114"/>
    <lineage>
        <taxon>Bacteria</taxon>
        <taxon>Pseudomonadati</taxon>
        <taxon>Bacteroidota</taxon>
        <taxon>Bacteroidia</taxon>
        <taxon>Bacteroidales</taxon>
        <taxon>Porphyromonadaceae</taxon>
        <taxon>Porphyromonas</taxon>
    </lineage>
</organism>
<evidence type="ECO:0000256" key="7">
    <source>
        <dbReference type="ARBA" id="ARBA00023065"/>
    </source>
</evidence>
<comment type="subcellular location">
    <subcellularLocation>
        <location evidence="1">Membrane</location>
        <topology evidence="1">Multi-pass membrane protein</topology>
    </subcellularLocation>
</comment>
<evidence type="ECO:0000256" key="2">
    <source>
        <dbReference type="ARBA" id="ARBA00022448"/>
    </source>
</evidence>
<evidence type="ECO:0000256" key="6">
    <source>
        <dbReference type="ARBA" id="ARBA00023053"/>
    </source>
</evidence>
<dbReference type="GO" id="GO:0006814">
    <property type="term" value="P:sodium ion transport"/>
    <property type="evidence" value="ECO:0007669"/>
    <property type="project" value="UniProtKB-KW"/>
</dbReference>
<dbReference type="GO" id="GO:0016020">
    <property type="term" value="C:membrane"/>
    <property type="evidence" value="ECO:0007669"/>
    <property type="project" value="UniProtKB-SubCell"/>
</dbReference>
<keyword evidence="2" id="KW-0813">Transport</keyword>
<keyword evidence="3" id="KW-0050">Antiport</keyword>
<evidence type="ECO:0000256" key="3">
    <source>
        <dbReference type="ARBA" id="ARBA00022449"/>
    </source>
</evidence>
<keyword evidence="9" id="KW-0739">Sodium transport</keyword>
<evidence type="ECO:0000256" key="9">
    <source>
        <dbReference type="ARBA" id="ARBA00023201"/>
    </source>
</evidence>
<reference evidence="12 13" key="1">
    <citation type="submission" date="2019-03" db="EMBL/GenBank/DDBJ databases">
        <title>Porphyromonas levii Isolated from the Uterus of Dairy Cows.</title>
        <authorList>
            <person name="Francis A.M."/>
        </authorList>
    </citation>
    <scope>NUCLEOTIDE SEQUENCE [LARGE SCALE GENOMIC DNA]</scope>
    <source>
        <strain evidence="12 13">AF5678</strain>
    </source>
</reference>
<evidence type="ECO:0000259" key="11">
    <source>
        <dbReference type="Pfam" id="PF03600"/>
    </source>
</evidence>
<dbReference type="InterPro" id="IPR004680">
    <property type="entry name" value="Cit_transptr-like_dom"/>
</dbReference>
<evidence type="ECO:0000256" key="8">
    <source>
        <dbReference type="ARBA" id="ARBA00023136"/>
    </source>
</evidence>
<keyword evidence="5" id="KW-1133">Transmembrane helix</keyword>
<dbReference type="RefSeq" id="WP_134849826.1">
    <property type="nucleotide sequence ID" value="NZ_CP197400.1"/>
</dbReference>
<proteinExistence type="inferred from homology"/>
<evidence type="ECO:0000313" key="13">
    <source>
        <dbReference type="Proteomes" id="UP000297225"/>
    </source>
</evidence>
<keyword evidence="7" id="KW-0406">Ion transport</keyword>
<name>A0A4Y8WPT7_9PORP</name>
<dbReference type="STRING" id="1122973.GCA_000379925_00617"/>
<feature type="domain" description="Citrate transporter-like" evidence="11">
    <location>
        <begin position="12"/>
        <end position="384"/>
    </location>
</feature>
<dbReference type="Pfam" id="PF03600">
    <property type="entry name" value="CitMHS"/>
    <property type="match status" value="1"/>
</dbReference>
<evidence type="ECO:0000256" key="5">
    <source>
        <dbReference type="ARBA" id="ARBA00022989"/>
    </source>
</evidence>
<dbReference type="NCBIfam" id="NF038006">
    <property type="entry name" value="NhaD_1"/>
    <property type="match status" value="1"/>
</dbReference>
<dbReference type="PANTHER" id="PTHR43269:SF2">
    <property type="entry name" value="SODIUM_PROTON ANTIPORTER 1-RELATED"/>
    <property type="match status" value="1"/>
</dbReference>
<evidence type="ECO:0000256" key="4">
    <source>
        <dbReference type="ARBA" id="ARBA00022692"/>
    </source>
</evidence>
<evidence type="ECO:0000256" key="1">
    <source>
        <dbReference type="ARBA" id="ARBA00004141"/>
    </source>
</evidence>